<evidence type="ECO:0000313" key="13">
    <source>
        <dbReference type="Proteomes" id="UP000030693"/>
    </source>
</evidence>
<dbReference type="Gene3D" id="3.90.228.20">
    <property type="match status" value="1"/>
</dbReference>
<dbReference type="GO" id="GO:0071333">
    <property type="term" value="P:cellular response to glucose stimulus"/>
    <property type="evidence" value="ECO:0007669"/>
    <property type="project" value="TreeGrafter"/>
</dbReference>
<dbReference type="Gene3D" id="2.170.8.10">
    <property type="entry name" value="Phosphoenolpyruvate Carboxykinase, domain 2"/>
    <property type="match status" value="1"/>
</dbReference>
<keyword evidence="8" id="KW-0464">Manganese</keyword>
<dbReference type="InterPro" id="IPR013035">
    <property type="entry name" value="PEP_carboxykinase_C"/>
</dbReference>
<evidence type="ECO:0000256" key="5">
    <source>
        <dbReference type="ARBA" id="ARBA00022741"/>
    </source>
</evidence>
<dbReference type="STRING" id="691883.A0A058Z5J0"/>
<organism evidence="12">
    <name type="scientific">Fonticula alba</name>
    <name type="common">Slime mold</name>
    <dbReference type="NCBI Taxonomy" id="691883"/>
    <lineage>
        <taxon>Eukaryota</taxon>
        <taxon>Rotosphaerida</taxon>
        <taxon>Fonticulaceae</taxon>
        <taxon>Fonticula</taxon>
    </lineage>
</organism>
<dbReference type="Pfam" id="PF00821">
    <property type="entry name" value="PEPCK_GTP"/>
    <property type="match status" value="1"/>
</dbReference>
<keyword evidence="6" id="KW-0210">Decarboxylase</keyword>
<name>A0A058Z5J0_FONAL</name>
<dbReference type="InterPro" id="IPR035077">
    <property type="entry name" value="PEP_carboxykinase_GTP_C"/>
</dbReference>
<dbReference type="NCBIfam" id="NF003253">
    <property type="entry name" value="PRK04210.1"/>
    <property type="match status" value="1"/>
</dbReference>
<keyword evidence="7" id="KW-0342">GTP-binding</keyword>
<evidence type="ECO:0000313" key="12">
    <source>
        <dbReference type="EMBL" id="KCV69386.1"/>
    </source>
</evidence>
<dbReference type="GO" id="GO:0046327">
    <property type="term" value="P:glycerol biosynthetic process from pyruvate"/>
    <property type="evidence" value="ECO:0007669"/>
    <property type="project" value="TreeGrafter"/>
</dbReference>
<dbReference type="GO" id="GO:0006094">
    <property type="term" value="P:gluconeogenesis"/>
    <property type="evidence" value="ECO:0007669"/>
    <property type="project" value="InterPro"/>
</dbReference>
<dbReference type="OrthoDB" id="5841594at2759"/>
<keyword evidence="4" id="KW-0479">Metal-binding</keyword>
<dbReference type="InterPro" id="IPR008209">
    <property type="entry name" value="PEP_carboxykinase_GTP"/>
</dbReference>
<dbReference type="CDD" id="cd00819">
    <property type="entry name" value="PEPCK_GTP"/>
    <property type="match status" value="1"/>
</dbReference>
<evidence type="ECO:0000256" key="9">
    <source>
        <dbReference type="ARBA" id="ARBA00023239"/>
    </source>
</evidence>
<keyword evidence="12" id="KW-0418">Kinase</keyword>
<dbReference type="GO" id="GO:0005829">
    <property type="term" value="C:cytosol"/>
    <property type="evidence" value="ECO:0007669"/>
    <property type="project" value="TreeGrafter"/>
</dbReference>
<sequence>MFRAVSSSRRHGAVLSSLPKAQFATLGIRFPLPKKEKPKEPVETDIRKNVARLQEAGTILTSGDVPMGEPLQPRLPPLRDQLLFSSSLMEEISAMPRDSNTMAPSTTLPRTTAAVLRAQAILSSGLLDTRVRDLASAAPGSVPYADIISRMVKDTERAQLVVSERTPLQQWLYSRVALFGPSTVHFVSGSAEEEKLLSARCIADGTMKPLNPKLRPNCFIALTDAKDVARSEESTFVCPVDKKNAGPTNNWRSPVEMKAELKAKFNKCMEGRTLYVVPFLMGPKGSKLARVGVQLTDSPYVVLNMKLMARVGLDVLEMIPSDSAAADAAARHPPEPARDPSAKFPQQKLGFVPCHHSVGVPLHESSKSTPWPCNIDKRVIAHFPDSREIWSFGSGYGGNALLGKKCLALRIASAIGREEGWFAEHMLILGLTSPTGKKHYIAAAFPSACGKTNLAMLRPSLPGWSVSCVGDDIAWMRFDSSGQLRAINPERGFFGVAPGTSELTNPSALAALRRDTLFTNCATTMDGDVWWEGLTPSRPEGLTTWQGTPGGTPNAFESLGPAAHPNARFTVSAERCPSLDPAWQDPEGVPISAIVFGGRRASTVPLVYQSRSWEHGVFMGATLSSERTAAAEGQMGEVRFDPFAMLPFCGYHMGDYFQHWLETPRRQNAKLPPIFHVNWFRRGPGGNWLWPGFGENARVLRWIAGRIEGTASSHETPIGFVPTLAELGVTTPPPRRAGGAHIASDVLQTVDAQGNPLLSLVPGTEADLLRVDRDEWRAEVDRIARHFETFGDRLPTQLSQELETLRTRTG</sequence>
<dbReference type="GO" id="GO:0006107">
    <property type="term" value="P:oxaloacetate metabolic process"/>
    <property type="evidence" value="ECO:0007669"/>
    <property type="project" value="TreeGrafter"/>
</dbReference>
<evidence type="ECO:0000256" key="4">
    <source>
        <dbReference type="ARBA" id="ARBA00022723"/>
    </source>
</evidence>
<evidence type="ECO:0000256" key="1">
    <source>
        <dbReference type="ARBA" id="ARBA00001936"/>
    </source>
</evidence>
<dbReference type="GO" id="GO:0019543">
    <property type="term" value="P:propionate catabolic process"/>
    <property type="evidence" value="ECO:0007669"/>
    <property type="project" value="TreeGrafter"/>
</dbReference>
<dbReference type="PROSITE" id="PS00505">
    <property type="entry name" value="PEPCK_GTP"/>
    <property type="match status" value="1"/>
</dbReference>
<dbReference type="GeneID" id="20528542"/>
<dbReference type="GO" id="GO:0042594">
    <property type="term" value="P:response to starvation"/>
    <property type="evidence" value="ECO:0007669"/>
    <property type="project" value="TreeGrafter"/>
</dbReference>
<dbReference type="PANTHER" id="PTHR11561:SF0">
    <property type="entry name" value="PHOSPHOENOLPYRUVATE CARBOXYKINASE [GTP]-RELATED"/>
    <property type="match status" value="1"/>
</dbReference>
<dbReference type="OMA" id="GPTNNWV"/>
<evidence type="ECO:0000256" key="3">
    <source>
        <dbReference type="ARBA" id="ARBA00012306"/>
    </source>
</evidence>
<dbReference type="GO" id="GO:0016301">
    <property type="term" value="F:kinase activity"/>
    <property type="evidence" value="ECO:0007669"/>
    <property type="project" value="UniProtKB-KW"/>
</dbReference>
<dbReference type="GO" id="GO:0004613">
    <property type="term" value="F:phosphoenolpyruvate carboxykinase (GTP) activity"/>
    <property type="evidence" value="ECO:0007669"/>
    <property type="project" value="UniProtKB-EC"/>
</dbReference>
<dbReference type="HAMAP" id="MF_00452">
    <property type="entry name" value="PEPCK_GTP"/>
    <property type="match status" value="1"/>
</dbReference>
<keyword evidence="5" id="KW-0547">Nucleotide-binding</keyword>
<reference evidence="12" key="1">
    <citation type="submission" date="2013-04" db="EMBL/GenBank/DDBJ databases">
        <title>The Genome Sequence of Fonticula alba ATCC 38817.</title>
        <authorList>
            <consortium name="The Broad Institute Genomics Platform"/>
            <person name="Russ C."/>
            <person name="Cuomo C."/>
            <person name="Burger G."/>
            <person name="Gray M.W."/>
            <person name="Holland P.W.H."/>
            <person name="King N."/>
            <person name="Lang F.B.F."/>
            <person name="Roger A.J."/>
            <person name="Ruiz-Trillo I."/>
            <person name="Brown M."/>
            <person name="Walker B."/>
            <person name="Young S."/>
            <person name="Zeng Q."/>
            <person name="Gargeya S."/>
            <person name="Fitzgerald M."/>
            <person name="Haas B."/>
            <person name="Abouelleil A."/>
            <person name="Allen A.W."/>
            <person name="Alvarado L."/>
            <person name="Arachchi H.M."/>
            <person name="Berlin A.M."/>
            <person name="Chapman S.B."/>
            <person name="Gainer-Dewar J."/>
            <person name="Goldberg J."/>
            <person name="Griggs A."/>
            <person name="Gujja S."/>
            <person name="Hansen M."/>
            <person name="Howarth C."/>
            <person name="Imamovic A."/>
            <person name="Ireland A."/>
            <person name="Larimer J."/>
            <person name="McCowan C."/>
            <person name="Murphy C."/>
            <person name="Pearson M."/>
            <person name="Poon T.W."/>
            <person name="Priest M."/>
            <person name="Roberts A."/>
            <person name="Saif S."/>
            <person name="Shea T."/>
            <person name="Sisk P."/>
            <person name="Sykes S."/>
            <person name="Wortman J."/>
            <person name="Nusbaum C."/>
            <person name="Birren B."/>
        </authorList>
    </citation>
    <scope>NUCLEOTIDE SEQUENCE [LARGE SCALE GENOMIC DNA]</scope>
    <source>
        <strain evidence="12">ATCC 38817</strain>
    </source>
</reference>
<dbReference type="GO" id="GO:0005525">
    <property type="term" value="F:GTP binding"/>
    <property type="evidence" value="ECO:0007669"/>
    <property type="project" value="UniProtKB-KW"/>
</dbReference>
<dbReference type="Proteomes" id="UP000030693">
    <property type="component" value="Unassembled WGS sequence"/>
</dbReference>
<dbReference type="Pfam" id="PF17297">
    <property type="entry name" value="PEPCK_N"/>
    <property type="match status" value="1"/>
</dbReference>
<evidence type="ECO:0000256" key="6">
    <source>
        <dbReference type="ARBA" id="ARBA00022793"/>
    </source>
</evidence>
<dbReference type="InterPro" id="IPR018091">
    <property type="entry name" value="PEP_carboxykin_GTP_CS"/>
</dbReference>
<dbReference type="AlphaFoldDB" id="A0A058Z5J0"/>
<evidence type="ECO:0000259" key="10">
    <source>
        <dbReference type="Pfam" id="PF00821"/>
    </source>
</evidence>
<dbReference type="PANTHER" id="PTHR11561">
    <property type="entry name" value="PHOSPHOENOLPYRUVATE CARBOXYKINASE"/>
    <property type="match status" value="1"/>
</dbReference>
<proteinExistence type="inferred from homology"/>
<dbReference type="InterPro" id="IPR008210">
    <property type="entry name" value="PEP_carboxykinase_N"/>
</dbReference>
<keyword evidence="13" id="KW-1185">Reference proteome</keyword>
<accession>A0A058Z5J0</accession>
<dbReference type="Gene3D" id="3.40.449.10">
    <property type="entry name" value="Phosphoenolpyruvate Carboxykinase, domain 1"/>
    <property type="match status" value="1"/>
</dbReference>
<dbReference type="SUPFAM" id="SSF53795">
    <property type="entry name" value="PEP carboxykinase-like"/>
    <property type="match status" value="1"/>
</dbReference>
<dbReference type="EMBL" id="KB932206">
    <property type="protein sequence ID" value="KCV69386.1"/>
    <property type="molecule type" value="Genomic_DNA"/>
</dbReference>
<comment type="cofactor">
    <cofactor evidence="1">
        <name>Mn(2+)</name>
        <dbReference type="ChEBI" id="CHEBI:29035"/>
    </cofactor>
</comment>
<dbReference type="eggNOG" id="KOG3749">
    <property type="taxonomic scope" value="Eukaryota"/>
</dbReference>
<dbReference type="GO" id="GO:0030145">
    <property type="term" value="F:manganese ion binding"/>
    <property type="evidence" value="ECO:0007669"/>
    <property type="project" value="TreeGrafter"/>
</dbReference>
<feature type="domain" description="Phosphoenolpyruvate carboxykinase GTP-utilising N-terminal" evidence="11">
    <location>
        <begin position="170"/>
        <end position="417"/>
    </location>
</feature>
<dbReference type="SUPFAM" id="SSF68923">
    <property type="entry name" value="PEP carboxykinase N-terminal domain"/>
    <property type="match status" value="1"/>
</dbReference>
<evidence type="ECO:0000256" key="8">
    <source>
        <dbReference type="ARBA" id="ARBA00023211"/>
    </source>
</evidence>
<protein>
    <recommendedName>
        <fullName evidence="3">phosphoenolpyruvate carboxykinase (GTP)</fullName>
        <ecNumber evidence="3">4.1.1.32</ecNumber>
    </recommendedName>
</protein>
<dbReference type="RefSeq" id="XP_009495951.1">
    <property type="nucleotide sequence ID" value="XM_009497676.1"/>
</dbReference>
<keyword evidence="9" id="KW-0456">Lyase</keyword>
<keyword evidence="12" id="KW-0670">Pyruvate</keyword>
<gene>
    <name evidence="12" type="ORF">H696_03817</name>
</gene>
<evidence type="ECO:0000256" key="7">
    <source>
        <dbReference type="ARBA" id="ARBA00023134"/>
    </source>
</evidence>
<dbReference type="GO" id="GO:0033993">
    <property type="term" value="P:response to lipid"/>
    <property type="evidence" value="ECO:0007669"/>
    <property type="project" value="TreeGrafter"/>
</dbReference>
<dbReference type="InterPro" id="IPR035078">
    <property type="entry name" value="PEP_carboxykinase_GTP_N"/>
</dbReference>
<feature type="domain" description="Phosphoenolpyruvate carboxykinase C-terminal P-loop" evidence="10">
    <location>
        <begin position="421"/>
        <end position="808"/>
    </location>
</feature>
<evidence type="ECO:0000259" key="11">
    <source>
        <dbReference type="Pfam" id="PF17297"/>
    </source>
</evidence>
<evidence type="ECO:0000256" key="2">
    <source>
        <dbReference type="ARBA" id="ARBA00005796"/>
    </source>
</evidence>
<comment type="similarity">
    <text evidence="2">Belongs to the phosphoenolpyruvate carboxykinase [GTP] family.</text>
</comment>
<keyword evidence="12" id="KW-0808">Transferase</keyword>
<dbReference type="EC" id="4.1.1.32" evidence="3"/>